<accession>A0ABR2JQR8</accession>
<dbReference type="Proteomes" id="UP001470230">
    <property type="component" value="Unassembled WGS sequence"/>
</dbReference>
<sequence>MRTNYLLSVSSLFSIPQFSLKKETSVFKSYFSHSFSNIIYSNFNNYNMNIINNFFTYNLNTSIFIAKSSNTELLYKKFQIPQNFTEYSLFGNITIVDCIFEKCISDIGGGICVFQKCSILIHGTFFNQCRAKDGGGGYIGALYKYRNENIDSTEFALSAIIQYCCFNECFAHYYTAARIMGFGSELLIASEKTIISYVSGYNSTYNDEITYGAQFDIHSSFTSTKYLNITKTIATFAGSIEFRQIQSGEFKFNTISNIECKYGTTFILYGKIDFSNCNYVGNYIRGNPNGVSLPAIICQDFKKAAYLQYMFDIVDTFFFQNEYAERCSITQAFTNKGTITLVNCFSDKYTITEVDDIKTINCNLNYGDNLKLSIFPQINLGECEGDYDVPDFFSPSLFFSDSGEFTFSKKFTSSEYFSNSVQFSISNEFSGSDEFSFSEKFSETYIFSNTDHFSLSNIFSISNVFTKSNQFSFSDRFSKTQAFSNSDHFTFSDRFSDTNIFSNTCHFSLSNIFSISNVFTKSNQFSFSDRFSKTQVFSNSDHFTFSDKFSETIIFSNTCHFSLSNIFSISNTFTKSNRFSKTEAFSNSNQFSFSRVFSDSIIYTKSALFSASKMFTNSYYFSHNQFSNCNNFTFDQDTSSSILNFRSSNLFKRTSCWLFVDQHQYFF</sequence>
<gene>
    <name evidence="1" type="ORF">M9Y10_003984</name>
</gene>
<comment type="caution">
    <text evidence="1">The sequence shown here is derived from an EMBL/GenBank/DDBJ whole genome shotgun (WGS) entry which is preliminary data.</text>
</comment>
<name>A0ABR2JQR8_9EUKA</name>
<protein>
    <submittedName>
        <fullName evidence="1">Uncharacterized protein</fullName>
    </submittedName>
</protein>
<keyword evidence="2" id="KW-1185">Reference proteome</keyword>
<dbReference type="EMBL" id="JAPFFF010000010">
    <property type="protein sequence ID" value="KAK8881250.1"/>
    <property type="molecule type" value="Genomic_DNA"/>
</dbReference>
<evidence type="ECO:0000313" key="2">
    <source>
        <dbReference type="Proteomes" id="UP001470230"/>
    </source>
</evidence>
<reference evidence="1 2" key="1">
    <citation type="submission" date="2024-04" db="EMBL/GenBank/DDBJ databases">
        <title>Tritrichomonas musculus Genome.</title>
        <authorList>
            <person name="Alves-Ferreira E."/>
            <person name="Grigg M."/>
            <person name="Lorenzi H."/>
            <person name="Galac M."/>
        </authorList>
    </citation>
    <scope>NUCLEOTIDE SEQUENCE [LARGE SCALE GENOMIC DNA]</scope>
    <source>
        <strain evidence="1 2">EAF2021</strain>
    </source>
</reference>
<proteinExistence type="predicted"/>
<organism evidence="1 2">
    <name type="scientific">Tritrichomonas musculus</name>
    <dbReference type="NCBI Taxonomy" id="1915356"/>
    <lineage>
        <taxon>Eukaryota</taxon>
        <taxon>Metamonada</taxon>
        <taxon>Parabasalia</taxon>
        <taxon>Tritrichomonadida</taxon>
        <taxon>Tritrichomonadidae</taxon>
        <taxon>Tritrichomonas</taxon>
    </lineage>
</organism>
<evidence type="ECO:0000313" key="1">
    <source>
        <dbReference type="EMBL" id="KAK8881250.1"/>
    </source>
</evidence>